<dbReference type="RefSeq" id="WP_008438139.1">
    <property type="nucleotide sequence ID" value="NZ_LVJS01000037.1"/>
</dbReference>
<dbReference type="EMBL" id="LVJS01000037">
    <property type="protein sequence ID" value="KZC23920.1"/>
    <property type="molecule type" value="Genomic_DNA"/>
</dbReference>
<dbReference type="Proteomes" id="UP000076131">
    <property type="component" value="Unassembled WGS sequence"/>
</dbReference>
<reference evidence="3 4" key="1">
    <citation type="journal article" date="2016" name="MBio">
        <title>Lateral Gene Transfer in a Heavy Metal-Contaminated-Groundwater Microbial Community.</title>
        <authorList>
            <person name="Hemme C.L."/>
            <person name="Green S.J."/>
            <person name="Rishishwar L."/>
            <person name="Prakash O."/>
            <person name="Pettenato A."/>
            <person name="Chakraborty R."/>
            <person name="Deutschbauer A.M."/>
            <person name="Van Nostrand J.D."/>
            <person name="Wu L."/>
            <person name="He Z."/>
            <person name="Jordan I.K."/>
            <person name="Hazen T.C."/>
            <person name="Arkin A.P."/>
            <person name="Kostka J.E."/>
            <person name="Zhou J."/>
        </authorList>
    </citation>
    <scope>NUCLEOTIDE SEQUENCE [LARGE SCALE GENOMIC DNA]</scope>
    <source>
        <strain evidence="3 4">FW104-T7</strain>
    </source>
</reference>
<name>A0A154QIT7_9GAMM</name>
<keyword evidence="2" id="KW-0732">Signal</keyword>
<keyword evidence="3" id="KW-0812">Transmembrane</keyword>
<comment type="caution">
    <text evidence="3">The sequence shown here is derived from an EMBL/GenBank/DDBJ whole genome shotgun (WGS) entry which is preliminary data.</text>
</comment>
<feature type="compositionally biased region" description="Basic and acidic residues" evidence="1">
    <location>
        <begin position="30"/>
        <end position="46"/>
    </location>
</feature>
<feature type="chain" id="PRO_5007599944" evidence="2">
    <location>
        <begin position="23"/>
        <end position="145"/>
    </location>
</feature>
<feature type="signal peptide" evidence="2">
    <location>
        <begin position="1"/>
        <end position="22"/>
    </location>
</feature>
<dbReference type="InterPro" id="IPR024572">
    <property type="entry name" value="RcnB"/>
</dbReference>
<accession>A0A154QIT7</accession>
<protein>
    <submittedName>
        <fullName evidence="3">Transmembrane signal peptide protein</fullName>
    </submittedName>
</protein>
<evidence type="ECO:0000256" key="2">
    <source>
        <dbReference type="SAM" id="SignalP"/>
    </source>
</evidence>
<sequence>MKLVHRLLIALALLTTGSLALAAPGPGPDDYGRHGHDRGYDRHHDGRRWHDDRRHGDWRRDHRRHDDRSHGYDHRDYRYAGPRYYPAHPHRWERGHRYYGPSYVVRDYRHYRLHPPPRGYHWVRANNDYLLVAIATGIILDYALR</sequence>
<evidence type="ECO:0000313" key="3">
    <source>
        <dbReference type="EMBL" id="KZC23920.1"/>
    </source>
</evidence>
<dbReference type="Gene3D" id="3.10.450.160">
    <property type="entry name" value="inner membrane protein cigr"/>
    <property type="match status" value="1"/>
</dbReference>
<dbReference type="eggNOG" id="COG5455">
    <property type="taxonomic scope" value="Bacteria"/>
</dbReference>
<keyword evidence="3" id="KW-0472">Membrane</keyword>
<evidence type="ECO:0000256" key="1">
    <source>
        <dbReference type="SAM" id="MobiDB-lite"/>
    </source>
</evidence>
<evidence type="ECO:0000313" key="4">
    <source>
        <dbReference type="Proteomes" id="UP000076131"/>
    </source>
</evidence>
<dbReference type="STRING" id="416169.RHOFW104T7_10985"/>
<dbReference type="AlphaFoldDB" id="A0A154QIT7"/>
<proteinExistence type="predicted"/>
<feature type="region of interest" description="Disordered" evidence="1">
    <location>
        <begin position="27"/>
        <end position="46"/>
    </location>
</feature>
<gene>
    <name evidence="3" type="ORF">RHOFW104T7_10985</name>
</gene>
<keyword evidence="4" id="KW-1185">Reference proteome</keyword>
<organism evidence="3 4">
    <name type="scientific">Rhodanobacter thiooxydans</name>
    <dbReference type="NCBI Taxonomy" id="416169"/>
    <lineage>
        <taxon>Bacteria</taxon>
        <taxon>Pseudomonadati</taxon>
        <taxon>Pseudomonadota</taxon>
        <taxon>Gammaproteobacteria</taxon>
        <taxon>Lysobacterales</taxon>
        <taxon>Rhodanobacteraceae</taxon>
        <taxon>Rhodanobacter</taxon>
    </lineage>
</organism>
<dbReference type="Pfam" id="PF11776">
    <property type="entry name" value="RcnB"/>
    <property type="match status" value="1"/>
</dbReference>